<organism evidence="2 3">
    <name type="scientific">Endosaccharibacter trunci</name>
    <dbReference type="NCBI Taxonomy" id="2812733"/>
    <lineage>
        <taxon>Bacteria</taxon>
        <taxon>Pseudomonadati</taxon>
        <taxon>Pseudomonadota</taxon>
        <taxon>Alphaproteobacteria</taxon>
        <taxon>Acetobacterales</taxon>
        <taxon>Acetobacteraceae</taxon>
        <taxon>Endosaccharibacter</taxon>
    </lineage>
</organism>
<evidence type="ECO:0000256" key="1">
    <source>
        <dbReference type="SAM" id="MobiDB-lite"/>
    </source>
</evidence>
<evidence type="ECO:0000313" key="2">
    <source>
        <dbReference type="EMBL" id="MCQ8279346.1"/>
    </source>
</evidence>
<feature type="region of interest" description="Disordered" evidence="1">
    <location>
        <begin position="26"/>
        <end position="99"/>
    </location>
</feature>
<evidence type="ECO:0000313" key="3">
    <source>
        <dbReference type="Proteomes" id="UP001524587"/>
    </source>
</evidence>
<dbReference type="Proteomes" id="UP001524587">
    <property type="component" value="Unassembled WGS sequence"/>
</dbReference>
<reference evidence="2 3" key="1">
    <citation type="submission" date="2022-06" db="EMBL/GenBank/DDBJ databases">
        <title>Endosaccharibacter gen. nov., sp. nov., endophytic bacteria isolated from sugarcane.</title>
        <authorList>
            <person name="Pitiwittayakul N."/>
            <person name="Yukphan P."/>
            <person name="Charoenyingcharoen P."/>
            <person name="Tanasupawat S."/>
        </authorList>
    </citation>
    <scope>NUCLEOTIDE SEQUENCE [LARGE SCALE GENOMIC DNA]</scope>
    <source>
        <strain evidence="2 3">KSS8</strain>
    </source>
</reference>
<dbReference type="EMBL" id="JAMSKV010000011">
    <property type="protein sequence ID" value="MCQ8279346.1"/>
    <property type="molecule type" value="Genomic_DNA"/>
</dbReference>
<feature type="compositionally biased region" description="Basic and acidic residues" evidence="1">
    <location>
        <begin position="67"/>
        <end position="77"/>
    </location>
</feature>
<sequence length="99" mass="10503">MTKGTAEDYWANTAEGYFESMRSVYRPGEKAEASAPQKQARRSLPPLTPSQSILDAIAACAPPKDAGAQKDAAKPRSAEAAPARNDDQAIGPRSRVTAD</sequence>
<proteinExistence type="predicted"/>
<dbReference type="RefSeq" id="WP_422864832.1">
    <property type="nucleotide sequence ID" value="NZ_JAMSKV010000011.1"/>
</dbReference>
<comment type="caution">
    <text evidence="2">The sequence shown here is derived from an EMBL/GenBank/DDBJ whole genome shotgun (WGS) entry which is preliminary data.</text>
</comment>
<gene>
    <name evidence="2" type="ORF">NFI95_12925</name>
</gene>
<protein>
    <submittedName>
        <fullName evidence="2">Uncharacterized protein</fullName>
    </submittedName>
</protein>
<accession>A0ABT1WB60</accession>
<keyword evidence="3" id="KW-1185">Reference proteome</keyword>
<name>A0ABT1WB60_9PROT</name>